<feature type="region of interest" description="Disordered" evidence="1">
    <location>
        <begin position="206"/>
        <end position="261"/>
    </location>
</feature>
<gene>
    <name evidence="2" type="ORF">B9Z19DRAFT_1063565</name>
</gene>
<sequence>MDRAKRHKPTIEEFRQMCGFPPEQWMMTWELLASRLHEPRNAVGLGGPQKGGLHWDSWLDTFLDGGIGKALWGEGGNRKWAYPEDRKEIRKFLREIMSALAVRERRFLSKREGSGNSPGASKDPYFSRESSTDSSFFGSYPTGIQGSEIHHLADSRRPPLIDSRNSPLLIPAGELAHLNQAMKRSSPEFLPDYKRSRISNTGEKLSSMTRFHETRPPPTHRHGSPAGINPVQPGSPPISISSLQHVYASHSSPSGASSSPDLVFKTRLVGSTKTKFLHASDVPTLGRFLEAVTSKWRLNAEQSHIRSLMLRVAGEVYDIDPEDERDWDPMMKIAKGSGGIAEVVVEIS</sequence>
<dbReference type="Proteomes" id="UP000244722">
    <property type="component" value="Unassembled WGS sequence"/>
</dbReference>
<dbReference type="AlphaFoldDB" id="A0A2T6ZY16"/>
<accession>A0A2T6ZY16</accession>
<evidence type="ECO:0000313" key="2">
    <source>
        <dbReference type="EMBL" id="PUU80315.1"/>
    </source>
</evidence>
<evidence type="ECO:0000313" key="3">
    <source>
        <dbReference type="Proteomes" id="UP000244722"/>
    </source>
</evidence>
<dbReference type="EMBL" id="NESQ01000068">
    <property type="protein sequence ID" value="PUU80315.1"/>
    <property type="molecule type" value="Genomic_DNA"/>
</dbReference>
<evidence type="ECO:0000256" key="1">
    <source>
        <dbReference type="SAM" id="MobiDB-lite"/>
    </source>
</evidence>
<organism evidence="2 3">
    <name type="scientific">Tuber borchii</name>
    <name type="common">White truffle</name>
    <dbReference type="NCBI Taxonomy" id="42251"/>
    <lineage>
        <taxon>Eukaryota</taxon>
        <taxon>Fungi</taxon>
        <taxon>Dikarya</taxon>
        <taxon>Ascomycota</taxon>
        <taxon>Pezizomycotina</taxon>
        <taxon>Pezizomycetes</taxon>
        <taxon>Pezizales</taxon>
        <taxon>Tuberaceae</taxon>
        <taxon>Tuber</taxon>
    </lineage>
</organism>
<name>A0A2T6ZY16_TUBBO</name>
<comment type="caution">
    <text evidence="2">The sequence shown here is derived from an EMBL/GenBank/DDBJ whole genome shotgun (WGS) entry which is preliminary data.</text>
</comment>
<feature type="region of interest" description="Disordered" evidence="1">
    <location>
        <begin position="109"/>
        <end position="128"/>
    </location>
</feature>
<feature type="compositionally biased region" description="Low complexity" evidence="1">
    <location>
        <begin position="248"/>
        <end position="260"/>
    </location>
</feature>
<protein>
    <submittedName>
        <fullName evidence="2">Uncharacterized protein</fullName>
    </submittedName>
</protein>
<proteinExistence type="predicted"/>
<reference evidence="2 3" key="1">
    <citation type="submission" date="2017-04" db="EMBL/GenBank/DDBJ databases">
        <title>Draft genome sequence of Tuber borchii Vittad., a whitish edible truffle.</title>
        <authorList>
            <consortium name="DOE Joint Genome Institute"/>
            <person name="Murat C."/>
            <person name="Kuo A."/>
            <person name="Barry K.W."/>
            <person name="Clum A."/>
            <person name="Dockter R.B."/>
            <person name="Fauchery L."/>
            <person name="Iotti M."/>
            <person name="Kohler A."/>
            <person name="Labutti K."/>
            <person name="Lindquist E.A."/>
            <person name="Lipzen A."/>
            <person name="Ohm R.A."/>
            <person name="Wang M."/>
            <person name="Grigoriev I.V."/>
            <person name="Zambonelli A."/>
            <person name="Martin F.M."/>
        </authorList>
    </citation>
    <scope>NUCLEOTIDE SEQUENCE [LARGE SCALE GENOMIC DNA]</scope>
    <source>
        <strain evidence="2 3">Tbo3840</strain>
    </source>
</reference>
<dbReference type="OrthoDB" id="10343021at2759"/>
<keyword evidence="3" id="KW-1185">Reference proteome</keyword>